<organism evidence="1">
    <name type="scientific">freshwater metagenome</name>
    <dbReference type="NCBI Taxonomy" id="449393"/>
    <lineage>
        <taxon>unclassified sequences</taxon>
        <taxon>metagenomes</taxon>
        <taxon>ecological metagenomes</taxon>
    </lineage>
</organism>
<protein>
    <submittedName>
        <fullName evidence="1">Unannotated protein</fullName>
    </submittedName>
</protein>
<dbReference type="AlphaFoldDB" id="A0A6J6X4U6"/>
<reference evidence="1" key="1">
    <citation type="submission" date="2020-05" db="EMBL/GenBank/DDBJ databases">
        <authorList>
            <person name="Chiriac C."/>
            <person name="Salcher M."/>
            <person name="Ghai R."/>
            <person name="Kavagutti S V."/>
        </authorList>
    </citation>
    <scope>NUCLEOTIDE SEQUENCE</scope>
</reference>
<dbReference type="EMBL" id="CAFAAI010000071">
    <property type="protein sequence ID" value="CAB4792400.1"/>
    <property type="molecule type" value="Genomic_DNA"/>
</dbReference>
<evidence type="ECO:0000313" key="1">
    <source>
        <dbReference type="EMBL" id="CAB4792400.1"/>
    </source>
</evidence>
<sequence>MYGGDVAIMIRRKPHLGRIGIEQHLCRIEAMTVPLDAKSVEIGSADVCGSHGGTPHIAVTNHHFVAHDTE</sequence>
<proteinExistence type="predicted"/>
<name>A0A6J6X4U6_9ZZZZ</name>
<accession>A0A6J6X4U6</accession>
<gene>
    <name evidence="1" type="ORF">UFOPK2992_00534</name>
</gene>